<keyword evidence="2" id="KW-1015">Disulfide bond</keyword>
<dbReference type="SMART" id="SM00141">
    <property type="entry name" value="PDGF"/>
    <property type="match status" value="1"/>
</dbReference>
<proteinExistence type="inferred from homology"/>
<reference evidence="6 7" key="1">
    <citation type="submission" date="2024-09" db="EMBL/GenBank/DDBJ databases">
        <title>A chromosome-level genome assembly of Gray's grenadier anchovy, Coilia grayii.</title>
        <authorList>
            <person name="Fu Z."/>
        </authorList>
    </citation>
    <scope>NUCLEOTIDE SEQUENCE [LARGE SCALE GENOMIC DNA]</scope>
    <source>
        <strain evidence="6">G4</strain>
        <tissue evidence="6">Muscle</tissue>
    </source>
</reference>
<dbReference type="Proteomes" id="UP001591681">
    <property type="component" value="Unassembled WGS sequence"/>
</dbReference>
<dbReference type="Gene3D" id="2.10.90.10">
    <property type="entry name" value="Cystine-knot cytokines"/>
    <property type="match status" value="1"/>
</dbReference>
<dbReference type="Pfam" id="PF00341">
    <property type="entry name" value="PDGF"/>
    <property type="match status" value="1"/>
</dbReference>
<evidence type="ECO:0000313" key="7">
    <source>
        <dbReference type="Proteomes" id="UP001591681"/>
    </source>
</evidence>
<keyword evidence="1 3" id="KW-0339">Growth factor</keyword>
<dbReference type="GO" id="GO:0008083">
    <property type="term" value="F:growth factor activity"/>
    <property type="evidence" value="ECO:0007669"/>
    <property type="project" value="UniProtKB-KW"/>
</dbReference>
<dbReference type="PROSITE" id="PS50278">
    <property type="entry name" value="PDGF_2"/>
    <property type="match status" value="1"/>
</dbReference>
<comment type="caution">
    <text evidence="6">The sequence shown here is derived from an EMBL/GenBank/DDBJ whole genome shotgun (WGS) entry which is preliminary data.</text>
</comment>
<keyword evidence="7" id="KW-1185">Reference proteome</keyword>
<feature type="chain" id="PRO_5044747170" description="Platelet-derived growth factor (PDGF) family profile domain-containing protein" evidence="4">
    <location>
        <begin position="23"/>
        <end position="277"/>
    </location>
</feature>
<comment type="similarity">
    <text evidence="3">Belongs to the PDGF/VEGF growth factor family.</text>
</comment>
<evidence type="ECO:0000259" key="5">
    <source>
        <dbReference type="PROSITE" id="PS50278"/>
    </source>
</evidence>
<dbReference type="InterPro" id="IPR029034">
    <property type="entry name" value="Cystine-knot_cytokine"/>
</dbReference>
<evidence type="ECO:0000256" key="1">
    <source>
        <dbReference type="ARBA" id="ARBA00023030"/>
    </source>
</evidence>
<protein>
    <recommendedName>
        <fullName evidence="5">Platelet-derived growth factor (PDGF) family profile domain-containing protein</fullName>
    </recommendedName>
</protein>
<feature type="signal peptide" evidence="4">
    <location>
        <begin position="1"/>
        <end position="22"/>
    </location>
</feature>
<feature type="domain" description="Platelet-derived growth factor (PDGF) family profile" evidence="5">
    <location>
        <begin position="102"/>
        <end position="195"/>
    </location>
</feature>
<dbReference type="PANTHER" id="PTHR12025">
    <property type="entry name" value="VASCULAR ENDOTHELIAL GROWTH FACTOR"/>
    <property type="match status" value="1"/>
</dbReference>
<dbReference type="AlphaFoldDB" id="A0ABD1JKY0"/>
<accession>A0ABD1JKY0</accession>
<name>A0ABD1JKY0_9TELE</name>
<dbReference type="PANTHER" id="PTHR12025:SF11">
    <property type="entry name" value="VASCULAR ENDOTHELIAL GROWTH FACTOR D"/>
    <property type="match status" value="1"/>
</dbReference>
<dbReference type="SUPFAM" id="SSF57501">
    <property type="entry name" value="Cystine-knot cytokines"/>
    <property type="match status" value="1"/>
</dbReference>
<evidence type="ECO:0000256" key="4">
    <source>
        <dbReference type="SAM" id="SignalP"/>
    </source>
</evidence>
<organism evidence="6 7">
    <name type="scientific">Coilia grayii</name>
    <name type="common">Gray's grenadier anchovy</name>
    <dbReference type="NCBI Taxonomy" id="363190"/>
    <lineage>
        <taxon>Eukaryota</taxon>
        <taxon>Metazoa</taxon>
        <taxon>Chordata</taxon>
        <taxon>Craniata</taxon>
        <taxon>Vertebrata</taxon>
        <taxon>Euteleostomi</taxon>
        <taxon>Actinopterygii</taxon>
        <taxon>Neopterygii</taxon>
        <taxon>Teleostei</taxon>
        <taxon>Clupei</taxon>
        <taxon>Clupeiformes</taxon>
        <taxon>Clupeoidei</taxon>
        <taxon>Engraulidae</taxon>
        <taxon>Coilinae</taxon>
        <taxon>Coilia</taxon>
    </lineage>
</organism>
<dbReference type="InterPro" id="IPR000072">
    <property type="entry name" value="PDGF/VEGF_dom"/>
</dbReference>
<dbReference type="InterPro" id="IPR050507">
    <property type="entry name" value="PDGF/VEGF_growth_factor"/>
</dbReference>
<evidence type="ECO:0000313" key="6">
    <source>
        <dbReference type="EMBL" id="KAL2087772.1"/>
    </source>
</evidence>
<gene>
    <name evidence="6" type="ORF">ACEWY4_016600</name>
</gene>
<dbReference type="EMBL" id="JBHFQA010000014">
    <property type="protein sequence ID" value="KAL2087772.1"/>
    <property type="molecule type" value="Genomic_DNA"/>
</dbReference>
<sequence>MWTLTRVFLHMSLLFFLRLMLAAEDHRLTEHSSKFCPQENRWVKEVQSASSLEEFLRLTNFPDWKLWKCRLKLKHLDSSQLLEYRSSSHRSTRYASASYSLEILKAIDDEWQKTQCMPRETCVDVAKELGTPTAMFFKPPCVSVFRCNGCCNKEGVNCRNTSTTYINKTLFSVIPFKHGPEPVLVKVANHTECKCLEPPLIRRHTSTRRRNWCYHGGQSEVSHRLCDNGLIWDCMENRCVTYPSHTTAPEVSASIQTAHCEIDVDRCECIPQEERPT</sequence>
<evidence type="ECO:0000256" key="3">
    <source>
        <dbReference type="RuleBase" id="RU003818"/>
    </source>
</evidence>
<dbReference type="CDD" id="cd00135">
    <property type="entry name" value="PDGF"/>
    <property type="match status" value="1"/>
</dbReference>
<keyword evidence="4" id="KW-0732">Signal</keyword>
<evidence type="ECO:0000256" key="2">
    <source>
        <dbReference type="ARBA" id="ARBA00023157"/>
    </source>
</evidence>